<dbReference type="HAMAP" id="MF_01898">
    <property type="entry name" value="GyrB"/>
    <property type="match status" value="1"/>
</dbReference>
<dbReference type="CDD" id="cd16928">
    <property type="entry name" value="HATPase_GyrB-like"/>
    <property type="match status" value="1"/>
</dbReference>
<dbReference type="InterPro" id="IPR014721">
    <property type="entry name" value="Ribsml_uS5_D2-typ_fold_subgr"/>
</dbReference>
<dbReference type="GO" id="GO:0046872">
    <property type="term" value="F:metal ion binding"/>
    <property type="evidence" value="ECO:0007669"/>
    <property type="project" value="UniProtKB-KW"/>
</dbReference>
<reference evidence="14" key="1">
    <citation type="submission" date="2015-10" db="EMBL/GenBank/DDBJ databases">
        <authorList>
            <person name="Gilbert D.G."/>
        </authorList>
    </citation>
    <scope>NUCLEOTIDE SEQUENCE</scope>
</reference>
<evidence type="ECO:0000256" key="7">
    <source>
        <dbReference type="ARBA" id="ARBA00022741"/>
    </source>
</evidence>
<dbReference type="GO" id="GO:0005694">
    <property type="term" value="C:chromosome"/>
    <property type="evidence" value="ECO:0007669"/>
    <property type="project" value="InterPro"/>
</dbReference>
<dbReference type="InterPro" id="IPR000565">
    <property type="entry name" value="Topo_IIA_B"/>
</dbReference>
<dbReference type="CDD" id="cd00822">
    <property type="entry name" value="TopoII_Trans_DNA_gyrase"/>
    <property type="match status" value="1"/>
</dbReference>
<dbReference type="InterPro" id="IPR003594">
    <property type="entry name" value="HATPase_dom"/>
</dbReference>
<dbReference type="GO" id="GO:0006265">
    <property type="term" value="P:DNA topological change"/>
    <property type="evidence" value="ECO:0007669"/>
    <property type="project" value="InterPro"/>
</dbReference>
<dbReference type="InterPro" id="IPR018522">
    <property type="entry name" value="TopoIIA_CS"/>
</dbReference>
<dbReference type="InterPro" id="IPR001241">
    <property type="entry name" value="Topo_IIA"/>
</dbReference>
<keyword evidence="8" id="KW-0067">ATP-binding</keyword>
<keyword evidence="11" id="KW-0238">DNA-binding</keyword>
<name>A0A160TE37_9ZZZZ</name>
<evidence type="ECO:0000256" key="8">
    <source>
        <dbReference type="ARBA" id="ARBA00022840"/>
    </source>
</evidence>
<dbReference type="GO" id="GO:0003677">
    <property type="term" value="F:DNA binding"/>
    <property type="evidence" value="ECO:0007669"/>
    <property type="project" value="UniProtKB-KW"/>
</dbReference>
<keyword evidence="12 14" id="KW-0413">Isomerase</keyword>
<dbReference type="CDD" id="cd03366">
    <property type="entry name" value="TOPRIM_TopoIIA_GyrB"/>
    <property type="match status" value="1"/>
</dbReference>
<comment type="similarity">
    <text evidence="3">Belongs to the type II topoisomerase GyrB family.</text>
</comment>
<dbReference type="GO" id="GO:0005524">
    <property type="term" value="F:ATP binding"/>
    <property type="evidence" value="ECO:0007669"/>
    <property type="project" value="UniProtKB-KW"/>
</dbReference>
<evidence type="ECO:0000256" key="1">
    <source>
        <dbReference type="ARBA" id="ARBA00000185"/>
    </source>
</evidence>
<evidence type="ECO:0000256" key="10">
    <source>
        <dbReference type="ARBA" id="ARBA00023029"/>
    </source>
</evidence>
<dbReference type="FunFam" id="3.30.230.10:FF:000005">
    <property type="entry name" value="DNA gyrase subunit B"/>
    <property type="match status" value="1"/>
</dbReference>
<keyword evidence="5" id="KW-0963">Cytoplasm</keyword>
<evidence type="ECO:0000256" key="5">
    <source>
        <dbReference type="ARBA" id="ARBA00022490"/>
    </source>
</evidence>
<dbReference type="GO" id="GO:0003918">
    <property type="term" value="F:DNA topoisomerase type II (double strand cut, ATP-hydrolyzing) activity"/>
    <property type="evidence" value="ECO:0007669"/>
    <property type="project" value="UniProtKB-EC"/>
</dbReference>
<dbReference type="InterPro" id="IPR034160">
    <property type="entry name" value="TOPRIM_GyrB"/>
</dbReference>
<dbReference type="Gene3D" id="3.10.20.690">
    <property type="match status" value="1"/>
</dbReference>
<dbReference type="SUPFAM" id="SSF56719">
    <property type="entry name" value="Type II DNA topoisomerase"/>
    <property type="match status" value="1"/>
</dbReference>
<dbReference type="FunFam" id="3.30.565.10:FF:000002">
    <property type="entry name" value="DNA gyrase subunit B"/>
    <property type="match status" value="1"/>
</dbReference>
<dbReference type="Gene3D" id="3.40.50.670">
    <property type="match status" value="2"/>
</dbReference>
<dbReference type="InterPro" id="IPR041423">
    <property type="entry name" value="GyrB_insert"/>
</dbReference>
<dbReference type="FunFam" id="3.40.50.670:FF:000004">
    <property type="entry name" value="DNA gyrase subunit B"/>
    <property type="match status" value="1"/>
</dbReference>
<dbReference type="PROSITE" id="PS00177">
    <property type="entry name" value="TOPOISOMERASE_II"/>
    <property type="match status" value="1"/>
</dbReference>
<comment type="catalytic activity">
    <reaction evidence="1">
        <text>ATP-dependent breakage, passage and rejoining of double-stranded DNA.</text>
        <dbReference type="EC" id="5.6.2.2"/>
    </reaction>
</comment>
<dbReference type="NCBIfam" id="NF011501">
    <property type="entry name" value="PRK14939.1"/>
    <property type="match status" value="1"/>
</dbReference>
<dbReference type="PRINTS" id="PR01159">
    <property type="entry name" value="DNAGYRASEB"/>
</dbReference>
<evidence type="ECO:0000313" key="14">
    <source>
        <dbReference type="EMBL" id="CUS41557.1"/>
    </source>
</evidence>
<dbReference type="Pfam" id="PF01751">
    <property type="entry name" value="Toprim"/>
    <property type="match status" value="1"/>
</dbReference>
<dbReference type="AlphaFoldDB" id="A0A160TE37"/>
<dbReference type="InterPro" id="IPR020568">
    <property type="entry name" value="Ribosomal_Su5_D2-typ_SF"/>
</dbReference>
<dbReference type="InterPro" id="IPR011557">
    <property type="entry name" value="GyrB"/>
</dbReference>
<accession>A0A160TE37</accession>
<dbReference type="PROSITE" id="PS50880">
    <property type="entry name" value="TOPRIM"/>
    <property type="match status" value="1"/>
</dbReference>
<dbReference type="InterPro" id="IPR006171">
    <property type="entry name" value="TOPRIM_dom"/>
</dbReference>
<dbReference type="Pfam" id="PF00986">
    <property type="entry name" value="DNA_gyraseB_C"/>
    <property type="match status" value="1"/>
</dbReference>
<dbReference type="EMBL" id="CZQC01000046">
    <property type="protein sequence ID" value="CUS41557.1"/>
    <property type="molecule type" value="Genomic_DNA"/>
</dbReference>
<comment type="cofactor">
    <cofactor evidence="2">
        <name>Mg(2+)</name>
        <dbReference type="ChEBI" id="CHEBI:18420"/>
    </cofactor>
</comment>
<dbReference type="PANTHER" id="PTHR45866">
    <property type="entry name" value="DNA GYRASE/TOPOISOMERASE SUBUNIT B"/>
    <property type="match status" value="1"/>
</dbReference>
<dbReference type="PRINTS" id="PR00418">
    <property type="entry name" value="TPI2FAMILY"/>
</dbReference>
<keyword evidence="10" id="KW-0799">Topoisomerase</keyword>
<sequence length="807" mass="89803">MSEQIYDSSSIKVLKGLDAVRKRPGMYIGDTDDGTGLHHMVFEVVDNSIDEALAGHCDSVDVVIHPDNSVSVSDNGRGIPTELHEEEGVSAAEVILTVLHAGGKFDDNSYKVSGGLHGVGVSVVNALSEKLKLTIRRGGKLYEQEYTHGVPDYPLKEVGVSATNGTMVTFLPSKQTFTKTEFSYDYLAKRLRELSFLNSGVRIHLKDERSDKEDLFEFQGGLASFVNYLNEGKTVVNDVFHFNVQRDEANDGIGVEVAMQWNDGFQENIYCYTNNIPQRDGGSHLAGFRAALTRTLNTYIEKEGLAKKHKVATTGDDAREGLTAIISVKVPDPKFSSQTKDKLVSSEVKPAVEQEMGRLFSEYLLEFPQQAKELVGKMVDAARAREAARKAREMTRRKGALDIAGLPGKLADCQEKDPALSEVYLVEGDSAGGSAKQGRDRRNQAILPLKGKILNVEKARFDKMISSAEVGTLITALGCGIGREEFNPDKLRYHRIIIMTDADVDGAHIRTLLLTFFFRQMPEIIERGHIYIAQPPLYKIKRGKQEQYIKDEEAMESYLTHIALEKAALHPSADAPAITDIAFAEIVAQYRAAQETVKRMSNLVPGEVLHQMVTLPRLSLADLESEAMVKDWTEKLSAVLPDAGRSGSHFEVAVLKDSERNNYNVEIKVITHGMAREYLLDKDFFGGSGYNKLASMSEMLRDTLDETAYIQRGERVHPIVDFWDAVQWLLSEAKKGFNIQRYKGLGEMNPSQLWETTMDPETRRMLQVTIDDAVGADKMFTTLMGDEVEPRRAFIEANALNVANLDF</sequence>
<evidence type="ECO:0000256" key="3">
    <source>
        <dbReference type="ARBA" id="ARBA00010708"/>
    </source>
</evidence>
<dbReference type="FunFam" id="3.40.50.670:FF:000005">
    <property type="entry name" value="DNA gyrase subunit B"/>
    <property type="match status" value="1"/>
</dbReference>
<dbReference type="InterPro" id="IPR036890">
    <property type="entry name" value="HATPase_C_sf"/>
</dbReference>
<keyword evidence="9" id="KW-0460">Magnesium</keyword>
<keyword evidence="6" id="KW-0479">Metal-binding</keyword>
<dbReference type="Pfam" id="PF00204">
    <property type="entry name" value="DNA_gyraseB"/>
    <property type="match status" value="1"/>
</dbReference>
<dbReference type="SUPFAM" id="SSF55874">
    <property type="entry name" value="ATPase domain of HSP90 chaperone/DNA topoisomerase II/histidine kinase"/>
    <property type="match status" value="1"/>
</dbReference>
<evidence type="ECO:0000259" key="13">
    <source>
        <dbReference type="PROSITE" id="PS50880"/>
    </source>
</evidence>
<dbReference type="SMART" id="SM00387">
    <property type="entry name" value="HATPase_c"/>
    <property type="match status" value="1"/>
</dbReference>
<dbReference type="SMART" id="SM00433">
    <property type="entry name" value="TOP2c"/>
    <property type="match status" value="1"/>
</dbReference>
<dbReference type="Gene3D" id="3.30.230.10">
    <property type="match status" value="1"/>
</dbReference>
<keyword evidence="7" id="KW-0547">Nucleotide-binding</keyword>
<dbReference type="Pfam" id="PF02518">
    <property type="entry name" value="HATPase_c"/>
    <property type="match status" value="1"/>
</dbReference>
<feature type="domain" description="Toprim" evidence="13">
    <location>
        <begin position="421"/>
        <end position="536"/>
    </location>
</feature>
<organism evidence="14">
    <name type="scientific">hydrothermal vent metagenome</name>
    <dbReference type="NCBI Taxonomy" id="652676"/>
    <lineage>
        <taxon>unclassified sequences</taxon>
        <taxon>metagenomes</taxon>
        <taxon>ecological metagenomes</taxon>
    </lineage>
</organism>
<evidence type="ECO:0000256" key="4">
    <source>
        <dbReference type="ARBA" id="ARBA00012895"/>
    </source>
</evidence>
<dbReference type="InterPro" id="IPR049353">
    <property type="entry name" value="GyrB_hook"/>
</dbReference>
<dbReference type="Pfam" id="PF18053">
    <property type="entry name" value="GyrB_insert"/>
    <property type="match status" value="1"/>
</dbReference>
<dbReference type="Pfam" id="PF21249">
    <property type="entry name" value="GyrB_hook"/>
    <property type="match status" value="1"/>
</dbReference>
<evidence type="ECO:0000256" key="9">
    <source>
        <dbReference type="ARBA" id="ARBA00022842"/>
    </source>
</evidence>
<dbReference type="EC" id="5.6.2.2" evidence="4"/>
<evidence type="ECO:0000256" key="12">
    <source>
        <dbReference type="ARBA" id="ARBA00023235"/>
    </source>
</evidence>
<evidence type="ECO:0000256" key="2">
    <source>
        <dbReference type="ARBA" id="ARBA00001946"/>
    </source>
</evidence>
<dbReference type="NCBIfam" id="TIGR01059">
    <property type="entry name" value="gyrB"/>
    <property type="match status" value="1"/>
</dbReference>
<dbReference type="Gene3D" id="3.30.565.10">
    <property type="entry name" value="Histidine kinase-like ATPase, C-terminal domain"/>
    <property type="match status" value="1"/>
</dbReference>
<gene>
    <name evidence="14" type="ORF">MGWOODY_Tha2547</name>
</gene>
<dbReference type="InterPro" id="IPR013760">
    <property type="entry name" value="Topo_IIA-like_dom_sf"/>
</dbReference>
<dbReference type="PANTHER" id="PTHR45866:SF1">
    <property type="entry name" value="DNA GYRASE SUBUNIT B, MITOCHONDRIAL"/>
    <property type="match status" value="1"/>
</dbReference>
<proteinExistence type="inferred from homology"/>
<protein>
    <recommendedName>
        <fullName evidence="4">DNA topoisomerase (ATP-hydrolyzing)</fullName>
        <ecNumber evidence="4">5.6.2.2</ecNumber>
    </recommendedName>
</protein>
<dbReference type="NCBIfam" id="NF004189">
    <property type="entry name" value="PRK05644.1"/>
    <property type="match status" value="1"/>
</dbReference>
<dbReference type="InterPro" id="IPR013506">
    <property type="entry name" value="Topo_IIA_bsu_dom2"/>
</dbReference>
<evidence type="ECO:0000256" key="6">
    <source>
        <dbReference type="ARBA" id="ARBA00022723"/>
    </source>
</evidence>
<evidence type="ECO:0000256" key="11">
    <source>
        <dbReference type="ARBA" id="ARBA00023125"/>
    </source>
</evidence>
<dbReference type="InterPro" id="IPR013759">
    <property type="entry name" value="Topo_IIA_B_C"/>
</dbReference>
<dbReference type="SUPFAM" id="SSF54211">
    <property type="entry name" value="Ribosomal protein S5 domain 2-like"/>
    <property type="match status" value="1"/>
</dbReference>
<dbReference type="InterPro" id="IPR002288">
    <property type="entry name" value="DNA_gyrase_B_C"/>
</dbReference>